<evidence type="ECO:0000256" key="1">
    <source>
        <dbReference type="PROSITE-ProRule" id="PRU00076"/>
    </source>
</evidence>
<dbReference type="PROSITE" id="PS00022">
    <property type="entry name" value="EGF_1"/>
    <property type="match status" value="1"/>
</dbReference>
<protein>
    <recommendedName>
        <fullName evidence="3">EGF-like domain-containing protein</fullName>
    </recommendedName>
</protein>
<organism evidence="4 5">
    <name type="scientific">Cucurbitaria berberidis CBS 394.84</name>
    <dbReference type="NCBI Taxonomy" id="1168544"/>
    <lineage>
        <taxon>Eukaryota</taxon>
        <taxon>Fungi</taxon>
        <taxon>Dikarya</taxon>
        <taxon>Ascomycota</taxon>
        <taxon>Pezizomycotina</taxon>
        <taxon>Dothideomycetes</taxon>
        <taxon>Pleosporomycetidae</taxon>
        <taxon>Pleosporales</taxon>
        <taxon>Pleosporineae</taxon>
        <taxon>Cucurbitariaceae</taxon>
        <taxon>Cucurbitaria</taxon>
    </lineage>
</organism>
<dbReference type="CDD" id="cd08994">
    <property type="entry name" value="GH43_62_32_68_117_130-like"/>
    <property type="match status" value="1"/>
</dbReference>
<dbReference type="PROSITE" id="PS01186">
    <property type="entry name" value="EGF_2"/>
    <property type="match status" value="1"/>
</dbReference>
<dbReference type="PROSITE" id="PS50026">
    <property type="entry name" value="EGF_3"/>
    <property type="match status" value="1"/>
</dbReference>
<comment type="caution">
    <text evidence="1">Lacks conserved residue(s) required for the propagation of feature annotation.</text>
</comment>
<accession>A0A9P4LBK8</accession>
<evidence type="ECO:0000256" key="2">
    <source>
        <dbReference type="SAM" id="SignalP"/>
    </source>
</evidence>
<keyword evidence="5" id="KW-1185">Reference proteome</keyword>
<dbReference type="Gene3D" id="2.10.25.10">
    <property type="entry name" value="Laminin"/>
    <property type="match status" value="1"/>
</dbReference>
<keyword evidence="2" id="KW-0732">Signal</keyword>
<sequence>MQLTTLLLSLTALSSLALVQAQTCTTDEDCSLNGICAPQTHSCLCDAGWFGSDCGHLDLAPATRWTGYNHTNYTDPTYYNTRGNSSWGGQIIQDRGDPALFHLLVDQFGHGCGLSAWRPTSFVARAESRTGPQGPYTWVQNVTGSFRHNAYVHWYPAEEKYLLWTIGVDVADPSSCKSVSKTSWPNNISVAAASSIQGPWSKFHITVNGTNPAPFPVLSASSHQGSDAIDSRIALAAEDLKIYVADRWDAAYKLVHTTPPWNTSDYSPTWTEDPFVWQDKRGHWHALAHWMIDIVEKKGTKYPRVGAHMFARTLQGRWNFKLHEAFNSTVAFTDGSVQTFNRRERPKVFFSEDGEMTPLYLVTGVQPLGTTALSYTLIQPIGSAWKEYEKRLGF</sequence>
<feature type="disulfide bond" evidence="1">
    <location>
        <begin position="45"/>
        <end position="54"/>
    </location>
</feature>
<dbReference type="OrthoDB" id="6130531at2759"/>
<evidence type="ECO:0000313" key="5">
    <source>
        <dbReference type="Proteomes" id="UP000800039"/>
    </source>
</evidence>
<feature type="chain" id="PRO_5040267864" description="EGF-like domain-containing protein" evidence="2">
    <location>
        <begin position="22"/>
        <end position="394"/>
    </location>
</feature>
<dbReference type="GeneID" id="63850262"/>
<dbReference type="InterPro" id="IPR000742">
    <property type="entry name" value="EGF"/>
</dbReference>
<comment type="caution">
    <text evidence="4">The sequence shown here is derived from an EMBL/GenBank/DDBJ whole genome shotgun (WGS) entry which is preliminary data.</text>
</comment>
<proteinExistence type="predicted"/>
<evidence type="ECO:0000259" key="3">
    <source>
        <dbReference type="PROSITE" id="PS50026"/>
    </source>
</evidence>
<keyword evidence="1" id="KW-0245">EGF-like domain</keyword>
<dbReference type="RefSeq" id="XP_040791015.1">
    <property type="nucleotide sequence ID" value="XM_040933011.1"/>
</dbReference>
<dbReference type="EMBL" id="ML976615">
    <property type="protein sequence ID" value="KAF1848452.1"/>
    <property type="molecule type" value="Genomic_DNA"/>
</dbReference>
<dbReference type="Proteomes" id="UP000800039">
    <property type="component" value="Unassembled WGS sequence"/>
</dbReference>
<keyword evidence="1" id="KW-1015">Disulfide bond</keyword>
<feature type="signal peptide" evidence="2">
    <location>
        <begin position="1"/>
        <end position="21"/>
    </location>
</feature>
<name>A0A9P4LBK8_9PLEO</name>
<gene>
    <name evidence="4" type="ORF">K460DRAFT_364443</name>
</gene>
<reference evidence="4" key="1">
    <citation type="submission" date="2020-01" db="EMBL/GenBank/DDBJ databases">
        <authorList>
            <consortium name="DOE Joint Genome Institute"/>
            <person name="Haridas S."/>
            <person name="Albert R."/>
            <person name="Binder M."/>
            <person name="Bloem J."/>
            <person name="Labutti K."/>
            <person name="Salamov A."/>
            <person name="Andreopoulos B."/>
            <person name="Baker S.E."/>
            <person name="Barry K."/>
            <person name="Bills G."/>
            <person name="Bluhm B.H."/>
            <person name="Cannon C."/>
            <person name="Castanera R."/>
            <person name="Culley D.E."/>
            <person name="Daum C."/>
            <person name="Ezra D."/>
            <person name="Gonzalez J.B."/>
            <person name="Henrissat B."/>
            <person name="Kuo A."/>
            <person name="Liang C."/>
            <person name="Lipzen A."/>
            <person name="Lutzoni F."/>
            <person name="Magnuson J."/>
            <person name="Mondo S."/>
            <person name="Nolan M."/>
            <person name="Ohm R."/>
            <person name="Pangilinan J."/>
            <person name="Park H.-J."/>
            <person name="Ramirez L."/>
            <person name="Alfaro M."/>
            <person name="Sun H."/>
            <person name="Tritt A."/>
            <person name="Yoshinaga Y."/>
            <person name="Zwiers L.-H."/>
            <person name="Turgeon B.G."/>
            <person name="Goodwin S.B."/>
            <person name="Spatafora J.W."/>
            <person name="Crous P.W."/>
            <person name="Grigoriev I.V."/>
        </authorList>
    </citation>
    <scope>NUCLEOTIDE SEQUENCE</scope>
    <source>
        <strain evidence="4">CBS 394.84</strain>
    </source>
</reference>
<feature type="domain" description="EGF-like" evidence="3">
    <location>
        <begin position="20"/>
        <end position="55"/>
    </location>
</feature>
<dbReference type="AlphaFoldDB" id="A0A9P4LBK8"/>
<evidence type="ECO:0000313" key="4">
    <source>
        <dbReference type="EMBL" id="KAF1848452.1"/>
    </source>
</evidence>